<protein>
    <submittedName>
        <fullName evidence="1">Uncharacterized protein</fullName>
    </submittedName>
</protein>
<dbReference type="Proteomes" id="UP000708208">
    <property type="component" value="Unassembled WGS sequence"/>
</dbReference>
<feature type="non-terminal residue" evidence="1">
    <location>
        <position position="1"/>
    </location>
</feature>
<sequence>MVFKSVLHARL</sequence>
<accession>A0A8J2J3Z3</accession>
<comment type="caution">
    <text evidence="1">The sequence shown here is derived from an EMBL/GenBank/DDBJ whole genome shotgun (WGS) entry which is preliminary data.</text>
</comment>
<keyword evidence="2" id="KW-1185">Reference proteome</keyword>
<evidence type="ECO:0000313" key="2">
    <source>
        <dbReference type="Proteomes" id="UP000708208"/>
    </source>
</evidence>
<dbReference type="EMBL" id="CAJVCH010009206">
    <property type="protein sequence ID" value="CAG7666267.1"/>
    <property type="molecule type" value="Genomic_DNA"/>
</dbReference>
<organism evidence="1 2">
    <name type="scientific">Allacma fusca</name>
    <dbReference type="NCBI Taxonomy" id="39272"/>
    <lineage>
        <taxon>Eukaryota</taxon>
        <taxon>Metazoa</taxon>
        <taxon>Ecdysozoa</taxon>
        <taxon>Arthropoda</taxon>
        <taxon>Hexapoda</taxon>
        <taxon>Collembola</taxon>
        <taxon>Symphypleona</taxon>
        <taxon>Sminthuridae</taxon>
        <taxon>Allacma</taxon>
    </lineage>
</organism>
<name>A0A8J2J3Z3_9HEXA</name>
<evidence type="ECO:0000313" key="1">
    <source>
        <dbReference type="EMBL" id="CAG7666267.1"/>
    </source>
</evidence>
<proteinExistence type="predicted"/>
<reference evidence="1" key="1">
    <citation type="submission" date="2021-06" db="EMBL/GenBank/DDBJ databases">
        <authorList>
            <person name="Hodson N. C."/>
            <person name="Mongue J. A."/>
            <person name="Jaron S. K."/>
        </authorList>
    </citation>
    <scope>NUCLEOTIDE SEQUENCE</scope>
</reference>
<gene>
    <name evidence="1" type="ORF">AFUS01_LOCUS1660</name>
</gene>